<dbReference type="SUPFAM" id="SSF46548">
    <property type="entry name" value="alpha-helical ferredoxin"/>
    <property type="match status" value="1"/>
</dbReference>
<comment type="caution">
    <text evidence="5">The sequence shown here is derived from an EMBL/GenBank/DDBJ whole genome shotgun (WGS) entry which is preliminary data.</text>
</comment>
<keyword evidence="1" id="KW-0479">Metal-binding</keyword>
<dbReference type="EMBL" id="DTKJ01000050">
    <property type="protein sequence ID" value="HGZ11975.1"/>
    <property type="molecule type" value="Genomic_DNA"/>
</dbReference>
<name>A0A7C5AM63_9BACT</name>
<reference evidence="5" key="1">
    <citation type="journal article" date="2020" name="mSystems">
        <title>Genome- and Community-Level Interaction Insights into Carbon Utilization and Element Cycling Functions of Hydrothermarchaeota in Hydrothermal Sediment.</title>
        <authorList>
            <person name="Zhou Z."/>
            <person name="Liu Y."/>
            <person name="Xu W."/>
            <person name="Pan J."/>
            <person name="Luo Z.H."/>
            <person name="Li M."/>
        </authorList>
    </citation>
    <scope>NUCLEOTIDE SEQUENCE [LARGE SCALE GENOMIC DNA]</scope>
    <source>
        <strain evidence="5">SpSt-853</strain>
    </source>
</reference>
<sequence length="374" mass="41362">MPEYFASAASHLPLLVESLHRRGYRVLGPTVREGELKLEELAAATQLPVGWVDCQAPGSFDLKRTETPAYFACGVGQPSLKNYLFPAVVRLFEARREGAGWRLIPTFMEDGPPPAFLGIRACDLAGLAVQDRIFLKGRYVEPLYEKRRRRALIIAVHCTQSRETCFCASLGTGPRATAGFDLVLTEVLEGERHYFLIEVGSPEGAQILKEIPHSPAKPEEVAAGEALVVKAAQSQTRMLETHGLKDFLYDNFENPHWDRVAARCLSCGNCAAVCPTCFCHRLEDTLDLTGEVAERWRLLDVCFTVDHSYIHGGAIRPSVRARYRQWLTHKLATWVDQFGCLGCVGCGRCITWCPVGIDLTAEVQALKETAAGGK</sequence>
<dbReference type="PANTHER" id="PTHR40447:SF1">
    <property type="entry name" value="ANAEROBIC SULFITE REDUCTASE SUBUNIT A"/>
    <property type="match status" value="1"/>
</dbReference>
<dbReference type="GO" id="GO:0051536">
    <property type="term" value="F:iron-sulfur cluster binding"/>
    <property type="evidence" value="ECO:0007669"/>
    <property type="project" value="UniProtKB-KW"/>
</dbReference>
<dbReference type="InterPro" id="IPR009051">
    <property type="entry name" value="Helical_ferredxn"/>
</dbReference>
<dbReference type="PROSITE" id="PS00198">
    <property type="entry name" value="4FE4S_FER_1"/>
    <property type="match status" value="2"/>
</dbReference>
<dbReference type="GO" id="GO:0046872">
    <property type="term" value="F:metal ion binding"/>
    <property type="evidence" value="ECO:0007669"/>
    <property type="project" value="UniProtKB-KW"/>
</dbReference>
<keyword evidence="2" id="KW-0408">Iron</keyword>
<evidence type="ECO:0000256" key="1">
    <source>
        <dbReference type="ARBA" id="ARBA00022723"/>
    </source>
</evidence>
<dbReference type="PANTHER" id="PTHR40447">
    <property type="entry name" value="ANAEROBIC SULFITE REDUCTASE SUBUNIT A"/>
    <property type="match status" value="1"/>
</dbReference>
<dbReference type="AlphaFoldDB" id="A0A7C5AM63"/>
<dbReference type="InterPro" id="IPR017900">
    <property type="entry name" value="4Fe4S_Fe_S_CS"/>
</dbReference>
<gene>
    <name evidence="5" type="ORF">ENW48_07125</name>
</gene>
<evidence type="ECO:0000313" key="5">
    <source>
        <dbReference type="EMBL" id="HGZ11975.1"/>
    </source>
</evidence>
<feature type="domain" description="4Fe-4S ferredoxin-type" evidence="4">
    <location>
        <begin position="253"/>
        <end position="285"/>
    </location>
</feature>
<accession>A0A7C5AM63</accession>
<organism evidence="5">
    <name type="scientific">Desulfobacca acetoxidans</name>
    <dbReference type="NCBI Taxonomy" id="60893"/>
    <lineage>
        <taxon>Bacteria</taxon>
        <taxon>Pseudomonadati</taxon>
        <taxon>Thermodesulfobacteriota</taxon>
        <taxon>Desulfobaccia</taxon>
        <taxon>Desulfobaccales</taxon>
        <taxon>Desulfobaccaceae</taxon>
        <taxon>Desulfobacca</taxon>
    </lineage>
</organism>
<dbReference type="InterPro" id="IPR017896">
    <property type="entry name" value="4Fe4S_Fe-S-bd"/>
</dbReference>
<dbReference type="PROSITE" id="PS51379">
    <property type="entry name" value="4FE4S_FER_2"/>
    <property type="match status" value="2"/>
</dbReference>
<proteinExistence type="predicted"/>
<evidence type="ECO:0000259" key="4">
    <source>
        <dbReference type="PROSITE" id="PS51379"/>
    </source>
</evidence>
<evidence type="ECO:0000256" key="3">
    <source>
        <dbReference type="ARBA" id="ARBA00023014"/>
    </source>
</evidence>
<protein>
    <submittedName>
        <fullName evidence="5">Sulfite reductase subunit A</fullName>
    </submittedName>
</protein>
<feature type="domain" description="4Fe-4S ferredoxin-type" evidence="4">
    <location>
        <begin position="331"/>
        <end position="362"/>
    </location>
</feature>
<dbReference type="Pfam" id="PF17179">
    <property type="entry name" value="Fer4_22"/>
    <property type="match status" value="1"/>
</dbReference>
<evidence type="ECO:0000256" key="2">
    <source>
        <dbReference type="ARBA" id="ARBA00023004"/>
    </source>
</evidence>
<dbReference type="Gene3D" id="1.10.1060.10">
    <property type="entry name" value="Alpha-helical ferredoxin"/>
    <property type="match status" value="1"/>
</dbReference>
<keyword evidence="3" id="KW-0411">Iron-sulfur</keyword>